<evidence type="ECO:0000259" key="1">
    <source>
        <dbReference type="PROSITE" id="PS50835"/>
    </source>
</evidence>
<evidence type="ECO:0000313" key="3">
    <source>
        <dbReference type="Proteomes" id="UP000790347"/>
    </source>
</evidence>
<proteinExistence type="predicted"/>
<name>A0A922L5M2_DERFA</name>
<organism evidence="2 3">
    <name type="scientific">Dermatophagoides farinae</name>
    <name type="common">American house dust mite</name>
    <dbReference type="NCBI Taxonomy" id="6954"/>
    <lineage>
        <taxon>Eukaryota</taxon>
        <taxon>Metazoa</taxon>
        <taxon>Ecdysozoa</taxon>
        <taxon>Arthropoda</taxon>
        <taxon>Chelicerata</taxon>
        <taxon>Arachnida</taxon>
        <taxon>Acari</taxon>
        <taxon>Acariformes</taxon>
        <taxon>Sarcoptiformes</taxon>
        <taxon>Astigmata</taxon>
        <taxon>Psoroptidia</taxon>
        <taxon>Analgoidea</taxon>
        <taxon>Pyroglyphidae</taxon>
        <taxon>Dermatophagoidinae</taxon>
        <taxon>Dermatophagoides</taxon>
    </lineage>
</organism>
<feature type="non-terminal residue" evidence="2">
    <location>
        <position position="165"/>
    </location>
</feature>
<reference evidence="2" key="2">
    <citation type="journal article" date="2022" name="Res Sq">
        <title>Comparative Genomics Reveals Insights into the Divergent Evolution of Astigmatic Mites and Household Pest Adaptations.</title>
        <authorList>
            <person name="Xiong Q."/>
            <person name="Wan A.T.-Y."/>
            <person name="Liu X.-Y."/>
            <person name="Fung C.S.-H."/>
            <person name="Xiao X."/>
            <person name="Malainual N."/>
            <person name="Hou J."/>
            <person name="Wang L."/>
            <person name="Wang M."/>
            <person name="Yang K."/>
            <person name="Cui Y."/>
            <person name="Leung E."/>
            <person name="Nong W."/>
            <person name="Shin S.-K."/>
            <person name="Au S."/>
            <person name="Jeong K.Y."/>
            <person name="Chew F.T."/>
            <person name="Hui J."/>
            <person name="Leung T.F."/>
            <person name="Tungtrongchitr A."/>
            <person name="Zhong N."/>
            <person name="Liu Z."/>
            <person name="Tsui S."/>
        </authorList>
    </citation>
    <scope>NUCLEOTIDE SEQUENCE</scope>
    <source>
        <strain evidence="2">Derf</strain>
        <tissue evidence="2">Whole organism</tissue>
    </source>
</reference>
<dbReference type="InterPro" id="IPR036179">
    <property type="entry name" value="Ig-like_dom_sf"/>
</dbReference>
<dbReference type="InterPro" id="IPR007110">
    <property type="entry name" value="Ig-like_dom"/>
</dbReference>
<sequence>MVVMGQPVWLNCSYDLENEELYSIKWYHWNADSEAKGEFYRWIPKDSPPGQMFQMEGIYLDLQRSSFGNVYLTKTDVYTDGSFRCEVSAEAPSFQTVRKEKELHIYRLHDQNKIQFCSNNIDYSAKFSTLFRPPFKKTCGLSWKALSSYNDDIIIYEMMIIMLLL</sequence>
<dbReference type="Gene3D" id="2.60.40.10">
    <property type="entry name" value="Immunoglobulins"/>
    <property type="match status" value="1"/>
</dbReference>
<dbReference type="AlphaFoldDB" id="A0A922L5M2"/>
<dbReference type="PROSITE" id="PS50835">
    <property type="entry name" value="IG_LIKE"/>
    <property type="match status" value="1"/>
</dbReference>
<gene>
    <name evidence="2" type="ORF">DERF_007065</name>
</gene>
<keyword evidence="3" id="KW-1185">Reference proteome</keyword>
<dbReference type="InterPro" id="IPR013783">
    <property type="entry name" value="Ig-like_fold"/>
</dbReference>
<feature type="domain" description="Ig-like" evidence="1">
    <location>
        <begin position="1"/>
        <end position="104"/>
    </location>
</feature>
<evidence type="ECO:0000313" key="2">
    <source>
        <dbReference type="EMBL" id="KAH9516314.1"/>
    </source>
</evidence>
<dbReference type="Proteomes" id="UP000790347">
    <property type="component" value="Unassembled WGS sequence"/>
</dbReference>
<reference evidence="2" key="1">
    <citation type="submission" date="2013-05" db="EMBL/GenBank/DDBJ databases">
        <authorList>
            <person name="Yim A.K.Y."/>
            <person name="Chan T.F."/>
            <person name="Ji K.M."/>
            <person name="Liu X.Y."/>
            <person name="Zhou J.W."/>
            <person name="Li R.Q."/>
            <person name="Yang K.Y."/>
            <person name="Li J."/>
            <person name="Li M."/>
            <person name="Law P.T.W."/>
            <person name="Wu Y.L."/>
            <person name="Cai Z.L."/>
            <person name="Qin H."/>
            <person name="Bao Y."/>
            <person name="Leung R.K.K."/>
            <person name="Ng P.K.S."/>
            <person name="Zou J."/>
            <person name="Zhong X.J."/>
            <person name="Ran P.X."/>
            <person name="Zhong N.S."/>
            <person name="Liu Z.G."/>
            <person name="Tsui S.K.W."/>
        </authorList>
    </citation>
    <scope>NUCLEOTIDE SEQUENCE</scope>
    <source>
        <strain evidence="2">Derf</strain>
        <tissue evidence="2">Whole organism</tissue>
    </source>
</reference>
<accession>A0A922L5M2</accession>
<dbReference type="PANTHER" id="PTHR21261">
    <property type="entry name" value="BEAT PROTEIN"/>
    <property type="match status" value="1"/>
</dbReference>
<comment type="caution">
    <text evidence="2">The sequence shown here is derived from an EMBL/GenBank/DDBJ whole genome shotgun (WGS) entry which is preliminary data.</text>
</comment>
<dbReference type="EMBL" id="ASGP02000003">
    <property type="protein sequence ID" value="KAH9516314.1"/>
    <property type="molecule type" value="Genomic_DNA"/>
</dbReference>
<protein>
    <recommendedName>
        <fullName evidence="1">Ig-like domain-containing protein</fullName>
    </recommendedName>
</protein>
<dbReference type="SUPFAM" id="SSF48726">
    <property type="entry name" value="Immunoglobulin"/>
    <property type="match status" value="1"/>
</dbReference>
<dbReference type="PANTHER" id="PTHR21261:SF15">
    <property type="entry name" value="BEATEN PATH IIIA, ISOFORM D-RELATED"/>
    <property type="match status" value="1"/>
</dbReference>